<proteinExistence type="predicted"/>
<dbReference type="Proteomes" id="UP000001064">
    <property type="component" value="Unassembled WGS sequence"/>
</dbReference>
<dbReference type="VEuPathDB" id="AmoebaDB:DICPUDRAFT_154839"/>
<evidence type="ECO:0000259" key="1">
    <source>
        <dbReference type="PROSITE" id="PS51126"/>
    </source>
</evidence>
<dbReference type="RefSeq" id="XP_003290340.1">
    <property type="nucleotide sequence ID" value="XM_003290292.1"/>
</dbReference>
<dbReference type="OrthoDB" id="20172at2759"/>
<dbReference type="InterPro" id="IPR002710">
    <property type="entry name" value="Dilute_dom"/>
</dbReference>
<evidence type="ECO:0000313" key="2">
    <source>
        <dbReference type="EMBL" id="EGC33145.1"/>
    </source>
</evidence>
<dbReference type="KEGG" id="dpp:DICPUDRAFT_154839"/>
<reference evidence="3" key="1">
    <citation type="journal article" date="2011" name="Genome Biol.">
        <title>Comparative genomics of the social amoebae Dictyostelium discoideum and Dictyostelium purpureum.</title>
        <authorList>
            <consortium name="US DOE Joint Genome Institute (JGI-PGF)"/>
            <person name="Sucgang R."/>
            <person name="Kuo A."/>
            <person name="Tian X."/>
            <person name="Salerno W."/>
            <person name="Parikh A."/>
            <person name="Feasley C.L."/>
            <person name="Dalin E."/>
            <person name="Tu H."/>
            <person name="Huang E."/>
            <person name="Barry K."/>
            <person name="Lindquist E."/>
            <person name="Shapiro H."/>
            <person name="Bruce D."/>
            <person name="Schmutz J."/>
            <person name="Salamov A."/>
            <person name="Fey P."/>
            <person name="Gaudet P."/>
            <person name="Anjard C."/>
            <person name="Babu M.M."/>
            <person name="Basu S."/>
            <person name="Bushmanova Y."/>
            <person name="van der Wel H."/>
            <person name="Katoh-Kurasawa M."/>
            <person name="Dinh C."/>
            <person name="Coutinho P.M."/>
            <person name="Saito T."/>
            <person name="Elias M."/>
            <person name="Schaap P."/>
            <person name="Kay R.R."/>
            <person name="Henrissat B."/>
            <person name="Eichinger L."/>
            <person name="Rivero F."/>
            <person name="Putnam N.H."/>
            <person name="West C.M."/>
            <person name="Loomis W.F."/>
            <person name="Chisholm R.L."/>
            <person name="Shaulsky G."/>
            <person name="Strassmann J.E."/>
            <person name="Queller D.C."/>
            <person name="Kuspa A."/>
            <person name="Grigoriev I.V."/>
        </authorList>
    </citation>
    <scope>NUCLEOTIDE SEQUENCE [LARGE SCALE GENOMIC DNA]</scope>
    <source>
        <strain evidence="3">QSDP1</strain>
    </source>
</reference>
<organism evidence="2 3">
    <name type="scientific">Dictyostelium purpureum</name>
    <name type="common">Slime mold</name>
    <dbReference type="NCBI Taxonomy" id="5786"/>
    <lineage>
        <taxon>Eukaryota</taxon>
        <taxon>Amoebozoa</taxon>
        <taxon>Evosea</taxon>
        <taxon>Eumycetozoa</taxon>
        <taxon>Dictyostelia</taxon>
        <taxon>Dictyosteliales</taxon>
        <taxon>Dictyosteliaceae</taxon>
        <taxon>Dictyostelium</taxon>
    </lineage>
</organism>
<sequence length="121" mass="13746">MNTLIQLLDVLIIDKVSLKDEAIRKNVCPSLTTTQLAIALCRFNPESDDEEVDPSIIKYLQDEGIRKHDIQNITTNVDQVLELTESPEPSKSIIDLKIPPNILPQTNQKLFKFLTKPTTIY</sequence>
<gene>
    <name evidence="2" type="ORF">DICPUDRAFT_154839</name>
</gene>
<feature type="domain" description="Dilute" evidence="1">
    <location>
        <begin position="1"/>
        <end position="67"/>
    </location>
</feature>
<dbReference type="AlphaFoldDB" id="F0ZSE5"/>
<name>F0ZSE5_DICPU</name>
<protein>
    <recommendedName>
        <fullName evidence="1">Dilute domain-containing protein</fullName>
    </recommendedName>
</protein>
<evidence type="ECO:0000313" key="3">
    <source>
        <dbReference type="Proteomes" id="UP000001064"/>
    </source>
</evidence>
<accession>F0ZSE5</accession>
<dbReference type="STRING" id="5786.F0ZSE5"/>
<dbReference type="PROSITE" id="PS51126">
    <property type="entry name" value="DILUTE"/>
    <property type="match status" value="1"/>
</dbReference>
<dbReference type="EMBL" id="GL871156">
    <property type="protein sequence ID" value="EGC33145.1"/>
    <property type="molecule type" value="Genomic_DNA"/>
</dbReference>
<dbReference type="InParanoid" id="F0ZSE5"/>
<keyword evidence="3" id="KW-1185">Reference proteome</keyword>
<dbReference type="GeneID" id="10504689"/>